<proteinExistence type="predicted"/>
<dbReference type="EMBL" id="JABSTQ010002435">
    <property type="protein sequence ID" value="KAG0444134.1"/>
    <property type="molecule type" value="Genomic_DNA"/>
</dbReference>
<evidence type="ECO:0000313" key="2">
    <source>
        <dbReference type="Proteomes" id="UP000805193"/>
    </source>
</evidence>
<comment type="caution">
    <text evidence="1">The sequence shown here is derived from an EMBL/GenBank/DDBJ whole genome shotgun (WGS) entry which is preliminary data.</text>
</comment>
<accession>A0AC60QWY1</accession>
<gene>
    <name evidence="1" type="ORF">HPB47_014134</name>
</gene>
<protein>
    <submittedName>
        <fullName evidence="1">Uncharacterized protein</fullName>
    </submittedName>
</protein>
<organism evidence="1 2">
    <name type="scientific">Ixodes persulcatus</name>
    <name type="common">Taiga tick</name>
    <dbReference type="NCBI Taxonomy" id="34615"/>
    <lineage>
        <taxon>Eukaryota</taxon>
        <taxon>Metazoa</taxon>
        <taxon>Ecdysozoa</taxon>
        <taxon>Arthropoda</taxon>
        <taxon>Chelicerata</taxon>
        <taxon>Arachnida</taxon>
        <taxon>Acari</taxon>
        <taxon>Parasitiformes</taxon>
        <taxon>Ixodida</taxon>
        <taxon>Ixodoidea</taxon>
        <taxon>Ixodidae</taxon>
        <taxon>Ixodinae</taxon>
        <taxon>Ixodes</taxon>
    </lineage>
</organism>
<dbReference type="Proteomes" id="UP000805193">
    <property type="component" value="Unassembled WGS sequence"/>
</dbReference>
<sequence>MPPQELLTKLVSQNQLTGDVEETQVILTFDSGNGLSTVIVDVSPNIFRQLQQKKRIFHGWTSCPFEENLHLTFCTQCCSTTSQQDQIRASTSSCGETIRLGALGLESLRIPLVGKLVGNVKTQQWDRSPPASSAGCDGTGSDDHGAGFPRNSDRG</sequence>
<keyword evidence="2" id="KW-1185">Reference proteome</keyword>
<name>A0AC60QWY1_IXOPE</name>
<reference evidence="1 2" key="1">
    <citation type="journal article" date="2020" name="Cell">
        <title>Large-Scale Comparative Analyses of Tick Genomes Elucidate Their Genetic Diversity and Vector Capacities.</title>
        <authorList>
            <consortium name="Tick Genome and Microbiome Consortium (TIGMIC)"/>
            <person name="Jia N."/>
            <person name="Wang J."/>
            <person name="Shi W."/>
            <person name="Du L."/>
            <person name="Sun Y."/>
            <person name="Zhan W."/>
            <person name="Jiang J.F."/>
            <person name="Wang Q."/>
            <person name="Zhang B."/>
            <person name="Ji P."/>
            <person name="Bell-Sakyi L."/>
            <person name="Cui X.M."/>
            <person name="Yuan T.T."/>
            <person name="Jiang B.G."/>
            <person name="Yang W.F."/>
            <person name="Lam T.T."/>
            <person name="Chang Q.C."/>
            <person name="Ding S.J."/>
            <person name="Wang X.J."/>
            <person name="Zhu J.G."/>
            <person name="Ruan X.D."/>
            <person name="Zhao L."/>
            <person name="Wei J.T."/>
            <person name="Ye R.Z."/>
            <person name="Que T.C."/>
            <person name="Du C.H."/>
            <person name="Zhou Y.H."/>
            <person name="Cheng J.X."/>
            <person name="Dai P.F."/>
            <person name="Guo W.B."/>
            <person name="Han X.H."/>
            <person name="Huang E.J."/>
            <person name="Li L.F."/>
            <person name="Wei W."/>
            <person name="Gao Y.C."/>
            <person name="Liu J.Z."/>
            <person name="Shao H.Z."/>
            <person name="Wang X."/>
            <person name="Wang C.C."/>
            <person name="Yang T.C."/>
            <person name="Huo Q.B."/>
            <person name="Li W."/>
            <person name="Chen H.Y."/>
            <person name="Chen S.E."/>
            <person name="Zhou L.G."/>
            <person name="Ni X.B."/>
            <person name="Tian J.H."/>
            <person name="Sheng Y."/>
            <person name="Liu T."/>
            <person name="Pan Y.S."/>
            <person name="Xia L.Y."/>
            <person name="Li J."/>
            <person name="Zhao F."/>
            <person name="Cao W.C."/>
        </authorList>
    </citation>
    <scope>NUCLEOTIDE SEQUENCE [LARGE SCALE GENOMIC DNA]</scope>
    <source>
        <strain evidence="1">Iper-2018</strain>
    </source>
</reference>
<evidence type="ECO:0000313" key="1">
    <source>
        <dbReference type="EMBL" id="KAG0444134.1"/>
    </source>
</evidence>